<feature type="transmembrane region" description="Helical" evidence="5">
    <location>
        <begin position="14"/>
        <end position="35"/>
    </location>
</feature>
<keyword evidence="2 5" id="KW-0812">Transmembrane</keyword>
<keyword evidence="4 5" id="KW-0472">Membrane</keyword>
<evidence type="ECO:0000256" key="3">
    <source>
        <dbReference type="ARBA" id="ARBA00022989"/>
    </source>
</evidence>
<evidence type="ECO:0000313" key="6">
    <source>
        <dbReference type="Proteomes" id="UP000694888"/>
    </source>
</evidence>
<proteinExistence type="predicted"/>
<evidence type="ECO:0000256" key="5">
    <source>
        <dbReference type="SAM" id="Phobius"/>
    </source>
</evidence>
<dbReference type="Pfam" id="PF07690">
    <property type="entry name" value="MFS_1"/>
    <property type="match status" value="1"/>
</dbReference>
<organism evidence="6 7">
    <name type="scientific">Aplysia californica</name>
    <name type="common">California sea hare</name>
    <dbReference type="NCBI Taxonomy" id="6500"/>
    <lineage>
        <taxon>Eukaryota</taxon>
        <taxon>Metazoa</taxon>
        <taxon>Spiralia</taxon>
        <taxon>Lophotrochozoa</taxon>
        <taxon>Mollusca</taxon>
        <taxon>Gastropoda</taxon>
        <taxon>Heterobranchia</taxon>
        <taxon>Euthyneura</taxon>
        <taxon>Tectipleura</taxon>
        <taxon>Aplysiida</taxon>
        <taxon>Aplysioidea</taxon>
        <taxon>Aplysiidae</taxon>
        <taxon>Aplysia</taxon>
    </lineage>
</organism>
<dbReference type="Proteomes" id="UP000694888">
    <property type="component" value="Unplaced"/>
</dbReference>
<evidence type="ECO:0000313" key="7">
    <source>
        <dbReference type="RefSeq" id="XP_005090348.1"/>
    </source>
</evidence>
<name>A0ABM0JC82_APLCA</name>
<protein>
    <submittedName>
        <fullName evidence="7">Uncharacterized protein LOC101861337</fullName>
    </submittedName>
</protein>
<evidence type="ECO:0000256" key="4">
    <source>
        <dbReference type="ARBA" id="ARBA00023136"/>
    </source>
</evidence>
<gene>
    <name evidence="7" type="primary">LOC101861337</name>
</gene>
<dbReference type="InterPro" id="IPR036259">
    <property type="entry name" value="MFS_trans_sf"/>
</dbReference>
<dbReference type="Gene3D" id="1.20.1250.20">
    <property type="entry name" value="MFS general substrate transporter like domains"/>
    <property type="match status" value="2"/>
</dbReference>
<feature type="transmembrane region" description="Helical" evidence="5">
    <location>
        <begin position="346"/>
        <end position="367"/>
    </location>
</feature>
<dbReference type="InterPro" id="IPR011701">
    <property type="entry name" value="MFS"/>
</dbReference>
<evidence type="ECO:0000256" key="2">
    <source>
        <dbReference type="ARBA" id="ARBA00022692"/>
    </source>
</evidence>
<sequence length="528" mass="59021">MIIEILPLSWRRHVFWLGIVSFSFSTVLLVPFAYFLRHVTWTVFLLVICSGSVFIVPMYLLVDETLVWLVANGKAQQAKRLLRRACRWNNEDEESVIKLFEESIEFYDAKITGESLCEDETDVRAPHHEDRQYNHFNEKDVTNDRELITAPHVYVDSPQKSPPPYSFINGCDNDNVQIRGLNEDGCLTPLKDTQKHCESKTTHFTTKGVSDSLVIQNILEPSHFITHIGGNQEREELHPGNKGLCESLLQRDPQSDKEGTFPNRLCVVSSMSGADSLADHEASAPILNESKAVEKAKSSNLLMMFKNRTLCLNIIAFWIIWIVDSFSFFMLFLTSGMLADDLYLNFLLNSLAELPSVLLLIIVPGWLGRRASLTSYHVLSGSLLLVATFIKLASDAEAAKICASAVSILGKIGVSSAFTFLFAYTPEAFPTNMRNFAVGSSSTAGRIGGALAPFVNLLPTSTSWLPSVVFGVVSLATCLLIQILPETRGKELPQTVDDVMDWYTTEKGSSDKSFFKLKSRKNQRKQSR</sequence>
<feature type="transmembrane region" description="Helical" evidence="5">
    <location>
        <begin position="41"/>
        <end position="62"/>
    </location>
</feature>
<dbReference type="RefSeq" id="XP_005090348.1">
    <property type="nucleotide sequence ID" value="XM_005090291.3"/>
</dbReference>
<reference evidence="7" key="1">
    <citation type="submission" date="2025-08" db="UniProtKB">
        <authorList>
            <consortium name="RefSeq"/>
        </authorList>
    </citation>
    <scope>IDENTIFICATION</scope>
</reference>
<dbReference type="SUPFAM" id="SSF103473">
    <property type="entry name" value="MFS general substrate transporter"/>
    <property type="match status" value="1"/>
</dbReference>
<keyword evidence="3 5" id="KW-1133">Transmembrane helix</keyword>
<feature type="transmembrane region" description="Helical" evidence="5">
    <location>
        <begin position="464"/>
        <end position="484"/>
    </location>
</feature>
<keyword evidence="6" id="KW-1185">Reference proteome</keyword>
<dbReference type="PANTHER" id="PTHR24064">
    <property type="entry name" value="SOLUTE CARRIER FAMILY 22 MEMBER"/>
    <property type="match status" value="1"/>
</dbReference>
<comment type="subcellular location">
    <subcellularLocation>
        <location evidence="1">Membrane</location>
        <topology evidence="1">Multi-pass membrane protein</topology>
    </subcellularLocation>
</comment>
<evidence type="ECO:0000256" key="1">
    <source>
        <dbReference type="ARBA" id="ARBA00004141"/>
    </source>
</evidence>
<accession>A0ABM0JC82</accession>
<feature type="transmembrane region" description="Helical" evidence="5">
    <location>
        <begin position="398"/>
        <end position="424"/>
    </location>
</feature>
<feature type="transmembrane region" description="Helical" evidence="5">
    <location>
        <begin position="310"/>
        <end position="334"/>
    </location>
</feature>
<dbReference type="GeneID" id="101861337"/>